<dbReference type="OrthoDB" id="10387474at2759"/>
<dbReference type="InParanoid" id="A0A2Y9S7W5"/>
<proteinExistence type="predicted"/>
<dbReference type="AlphaFoldDB" id="A0A2Y9S7W5"/>
<accession>A0A2Y9S7W5</accession>
<dbReference type="RefSeq" id="XP_023972315.1">
    <property type="nucleotide sequence ID" value="XM_024116547.3"/>
</dbReference>
<dbReference type="GeneID" id="112062356"/>
<evidence type="ECO:0000256" key="1">
    <source>
        <dbReference type="SAM" id="MobiDB-lite"/>
    </source>
</evidence>
<reference evidence="3" key="1">
    <citation type="submission" date="2025-08" db="UniProtKB">
        <authorList>
            <consortium name="RefSeq"/>
        </authorList>
    </citation>
    <scope>IDENTIFICATION</scope>
    <source>
        <tissue evidence="3">Muscle</tissue>
    </source>
</reference>
<evidence type="ECO:0000313" key="3">
    <source>
        <dbReference type="RefSeq" id="XP_023972315.1"/>
    </source>
</evidence>
<sequence>MQLEKVVCGRGGPRRRGPPRRLGPGSSRGVGSRRSSRLPARRTPMPPPTAPAASQGLTSSKHTGELAPRGEGGPGNLTLRAAQRSENLWKSDHALGVRSQGHRSPTGTRNR</sequence>
<keyword evidence="2" id="KW-1185">Reference proteome</keyword>
<feature type="compositionally biased region" description="Polar residues" evidence="1">
    <location>
        <begin position="102"/>
        <end position="111"/>
    </location>
</feature>
<protein>
    <submittedName>
        <fullName evidence="3">Uncharacterized protein</fullName>
    </submittedName>
</protein>
<feature type="compositionally biased region" description="Low complexity" evidence="1">
    <location>
        <begin position="20"/>
        <end position="33"/>
    </location>
</feature>
<dbReference type="KEGG" id="pcad:112062356"/>
<gene>
    <name evidence="3" type="primary">LOC112062356</name>
</gene>
<evidence type="ECO:0000313" key="2">
    <source>
        <dbReference type="Proteomes" id="UP000248484"/>
    </source>
</evidence>
<organism evidence="2 3">
    <name type="scientific">Physeter macrocephalus</name>
    <name type="common">Sperm whale</name>
    <name type="synonym">Physeter catodon</name>
    <dbReference type="NCBI Taxonomy" id="9755"/>
    <lineage>
        <taxon>Eukaryota</taxon>
        <taxon>Metazoa</taxon>
        <taxon>Chordata</taxon>
        <taxon>Craniata</taxon>
        <taxon>Vertebrata</taxon>
        <taxon>Euteleostomi</taxon>
        <taxon>Mammalia</taxon>
        <taxon>Eutheria</taxon>
        <taxon>Laurasiatheria</taxon>
        <taxon>Artiodactyla</taxon>
        <taxon>Whippomorpha</taxon>
        <taxon>Cetacea</taxon>
        <taxon>Odontoceti</taxon>
        <taxon>Physeteridae</taxon>
        <taxon>Physeter</taxon>
    </lineage>
</organism>
<feature type="region of interest" description="Disordered" evidence="1">
    <location>
        <begin position="1"/>
        <end position="111"/>
    </location>
</feature>
<name>A0A2Y9S7W5_PHYMC</name>
<dbReference type="Proteomes" id="UP000248484">
    <property type="component" value="Chromosome 21"/>
</dbReference>